<dbReference type="EMBL" id="JH598174">
    <property type="status" value="NOT_ANNOTATED_CDS"/>
    <property type="molecule type" value="Genomic_DNA"/>
</dbReference>
<dbReference type="EnsemblProtists" id="HpaT804674">
    <property type="protein sequence ID" value="HpaP804674"/>
    <property type="gene ID" value="HpaG804674"/>
</dbReference>
<protein>
    <submittedName>
        <fullName evidence="2">Uncharacterized protein</fullName>
    </submittedName>
</protein>
<dbReference type="eggNOG" id="KOG4484">
    <property type="taxonomic scope" value="Eukaryota"/>
</dbReference>
<reference evidence="3" key="1">
    <citation type="journal article" date="2010" name="Science">
        <title>Signatures of adaptation to obligate biotrophy in the Hyaloperonospora arabidopsidis genome.</title>
        <authorList>
            <person name="Baxter L."/>
            <person name="Tripathy S."/>
            <person name="Ishaque N."/>
            <person name="Boot N."/>
            <person name="Cabral A."/>
            <person name="Kemen E."/>
            <person name="Thines M."/>
            <person name="Ah-Fong A."/>
            <person name="Anderson R."/>
            <person name="Badejoko W."/>
            <person name="Bittner-Eddy P."/>
            <person name="Boore J.L."/>
            <person name="Chibucos M.C."/>
            <person name="Coates M."/>
            <person name="Dehal P."/>
            <person name="Delehaunty K."/>
            <person name="Dong S."/>
            <person name="Downton P."/>
            <person name="Dumas B."/>
            <person name="Fabro G."/>
            <person name="Fronick C."/>
            <person name="Fuerstenberg S.I."/>
            <person name="Fulton L."/>
            <person name="Gaulin E."/>
            <person name="Govers F."/>
            <person name="Hughes L."/>
            <person name="Humphray S."/>
            <person name="Jiang R.H."/>
            <person name="Judelson H."/>
            <person name="Kamoun S."/>
            <person name="Kyung K."/>
            <person name="Meijer H."/>
            <person name="Minx P."/>
            <person name="Morris P."/>
            <person name="Nelson J."/>
            <person name="Phuntumart V."/>
            <person name="Qutob D."/>
            <person name="Rehmany A."/>
            <person name="Rougon-Cardoso A."/>
            <person name="Ryden P."/>
            <person name="Torto-Alalibo T."/>
            <person name="Studholme D."/>
            <person name="Wang Y."/>
            <person name="Win J."/>
            <person name="Wood J."/>
            <person name="Clifton S.W."/>
            <person name="Rogers J."/>
            <person name="Van den Ackerveken G."/>
            <person name="Jones J.D."/>
            <person name="McDowell J.M."/>
            <person name="Beynon J."/>
            <person name="Tyler B.M."/>
        </authorList>
    </citation>
    <scope>NUCLEOTIDE SEQUENCE [LARGE SCALE GENOMIC DNA]</scope>
    <source>
        <strain evidence="3">Emoy2</strain>
    </source>
</reference>
<sequence>MAPTAGTRLRFKNAQSKKVQQMKKLPSLKNRIRGLERFLSRGPRFFERVKVMRKLRQTKKCIEQVKSPFCIVINAVKRHMIKQKRRSTKSSSSCTVSR</sequence>
<evidence type="ECO:0000256" key="1">
    <source>
        <dbReference type="SAM" id="MobiDB-lite"/>
    </source>
</evidence>
<evidence type="ECO:0000313" key="2">
    <source>
        <dbReference type="EnsemblProtists" id="HpaP804674"/>
    </source>
</evidence>
<reference evidence="2" key="2">
    <citation type="submission" date="2015-06" db="UniProtKB">
        <authorList>
            <consortium name="EnsemblProtists"/>
        </authorList>
    </citation>
    <scope>IDENTIFICATION</scope>
    <source>
        <strain evidence="2">Emoy2</strain>
    </source>
</reference>
<dbReference type="AlphaFoldDB" id="M4BEF6"/>
<dbReference type="InParanoid" id="M4BEF6"/>
<dbReference type="HOGENOM" id="CLU_2338044_0_0_1"/>
<keyword evidence="3" id="KW-1185">Reference proteome</keyword>
<proteinExistence type="predicted"/>
<dbReference type="VEuPathDB" id="FungiDB:HpaG804674"/>
<feature type="region of interest" description="Disordered" evidence="1">
    <location>
        <begin position="1"/>
        <end position="22"/>
    </location>
</feature>
<dbReference type="Proteomes" id="UP000011713">
    <property type="component" value="Unassembled WGS sequence"/>
</dbReference>
<name>M4BEF6_HYAAE</name>
<accession>M4BEF6</accession>
<evidence type="ECO:0000313" key="3">
    <source>
        <dbReference type="Proteomes" id="UP000011713"/>
    </source>
</evidence>
<dbReference type="STRING" id="559515.M4BEF6"/>
<organism evidence="2 3">
    <name type="scientific">Hyaloperonospora arabidopsidis (strain Emoy2)</name>
    <name type="common">Downy mildew agent</name>
    <name type="synonym">Peronospora arabidopsidis</name>
    <dbReference type="NCBI Taxonomy" id="559515"/>
    <lineage>
        <taxon>Eukaryota</taxon>
        <taxon>Sar</taxon>
        <taxon>Stramenopiles</taxon>
        <taxon>Oomycota</taxon>
        <taxon>Peronosporomycetes</taxon>
        <taxon>Peronosporales</taxon>
        <taxon>Peronosporaceae</taxon>
        <taxon>Hyaloperonospora</taxon>
    </lineage>
</organism>